<comment type="cofactor">
    <cofactor evidence="1 7">
        <name>(R)-lipoate</name>
        <dbReference type="ChEBI" id="CHEBI:83088"/>
    </cofactor>
</comment>
<dbReference type="EMBL" id="BSNJ01000001">
    <property type="protein sequence ID" value="GLQ19761.1"/>
    <property type="molecule type" value="Genomic_DNA"/>
</dbReference>
<evidence type="ECO:0000259" key="10">
    <source>
        <dbReference type="PROSITE" id="PS51826"/>
    </source>
</evidence>
<organism evidence="11 12">
    <name type="scientific">Algimonas porphyrae</name>
    <dbReference type="NCBI Taxonomy" id="1128113"/>
    <lineage>
        <taxon>Bacteria</taxon>
        <taxon>Pseudomonadati</taxon>
        <taxon>Pseudomonadota</taxon>
        <taxon>Alphaproteobacteria</taxon>
        <taxon>Maricaulales</taxon>
        <taxon>Robiginitomaculaceae</taxon>
        <taxon>Algimonas</taxon>
    </lineage>
</organism>
<evidence type="ECO:0000256" key="7">
    <source>
        <dbReference type="RuleBase" id="RU003423"/>
    </source>
</evidence>
<dbReference type="InterPro" id="IPR003016">
    <property type="entry name" value="2-oxoA_DH_lipoyl-BS"/>
</dbReference>
<evidence type="ECO:0000256" key="5">
    <source>
        <dbReference type="ARBA" id="ARBA00022823"/>
    </source>
</evidence>
<dbReference type="SUPFAM" id="SSF52777">
    <property type="entry name" value="CoA-dependent acyltransferases"/>
    <property type="match status" value="1"/>
</dbReference>
<evidence type="ECO:0000313" key="11">
    <source>
        <dbReference type="EMBL" id="GLQ19761.1"/>
    </source>
</evidence>
<proteinExistence type="inferred from homology"/>
<feature type="region of interest" description="Disordered" evidence="8">
    <location>
        <begin position="190"/>
        <end position="216"/>
    </location>
</feature>
<protein>
    <recommendedName>
        <fullName evidence="7">Dihydrolipoamide acetyltransferase component of pyruvate dehydrogenase complex</fullName>
        <ecNumber evidence="7">2.3.1.-</ecNumber>
    </recommendedName>
</protein>
<dbReference type="InterPro" id="IPR001078">
    <property type="entry name" value="2-oxoacid_DH_actylTfrase"/>
</dbReference>
<feature type="domain" description="Lipoyl-binding" evidence="9">
    <location>
        <begin position="3"/>
        <end position="78"/>
    </location>
</feature>
<reference evidence="11" key="2">
    <citation type="submission" date="2023-01" db="EMBL/GenBank/DDBJ databases">
        <title>Draft genome sequence of Algimonas porphyrae strain NBRC 108216.</title>
        <authorList>
            <person name="Sun Q."/>
            <person name="Mori K."/>
        </authorList>
    </citation>
    <scope>NUCLEOTIDE SEQUENCE</scope>
    <source>
        <strain evidence="11">NBRC 108216</strain>
    </source>
</reference>
<dbReference type="InterPro" id="IPR050743">
    <property type="entry name" value="2-oxoacid_DH_E2_comp"/>
</dbReference>
<dbReference type="InterPro" id="IPR011053">
    <property type="entry name" value="Single_hybrid_motif"/>
</dbReference>
<gene>
    <name evidence="11" type="primary">bkdB</name>
    <name evidence="11" type="ORF">GCM10007854_07160</name>
</gene>
<keyword evidence="4 7" id="KW-0808">Transferase</keyword>
<accession>A0ABQ5UZG2</accession>
<dbReference type="PROSITE" id="PS00189">
    <property type="entry name" value="LIPOYL"/>
    <property type="match status" value="2"/>
</dbReference>
<comment type="similarity">
    <text evidence="2 7">Belongs to the 2-oxoacid dehydrogenase family.</text>
</comment>
<dbReference type="InterPro" id="IPR036625">
    <property type="entry name" value="E3-bd_dom_sf"/>
</dbReference>
<dbReference type="Gene3D" id="3.30.559.10">
    <property type="entry name" value="Chloramphenicol acetyltransferase-like domain"/>
    <property type="match status" value="1"/>
</dbReference>
<dbReference type="PANTHER" id="PTHR43178">
    <property type="entry name" value="DIHYDROLIPOAMIDE ACETYLTRANSFERASE COMPONENT OF PYRUVATE DEHYDROGENASE COMPLEX"/>
    <property type="match status" value="1"/>
</dbReference>
<evidence type="ECO:0000256" key="3">
    <source>
        <dbReference type="ARBA" id="ARBA00011484"/>
    </source>
</evidence>
<dbReference type="PROSITE" id="PS50968">
    <property type="entry name" value="BIOTINYL_LIPOYL"/>
    <property type="match status" value="2"/>
</dbReference>
<comment type="subunit">
    <text evidence="3">Forms a 24-polypeptide structural core with octahedral symmetry.</text>
</comment>
<dbReference type="SUPFAM" id="SSF51230">
    <property type="entry name" value="Single hybrid motif"/>
    <property type="match status" value="2"/>
</dbReference>
<dbReference type="RefSeq" id="WP_284369689.1">
    <property type="nucleotide sequence ID" value="NZ_BSNJ01000001.1"/>
</dbReference>
<evidence type="ECO:0000256" key="1">
    <source>
        <dbReference type="ARBA" id="ARBA00001938"/>
    </source>
</evidence>
<feature type="region of interest" description="Disordered" evidence="8">
    <location>
        <begin position="83"/>
        <end position="109"/>
    </location>
</feature>
<dbReference type="Pfam" id="PF00364">
    <property type="entry name" value="Biotin_lipoyl"/>
    <property type="match status" value="2"/>
</dbReference>
<dbReference type="Gene3D" id="2.40.50.100">
    <property type="match status" value="2"/>
</dbReference>
<evidence type="ECO:0000313" key="12">
    <source>
        <dbReference type="Proteomes" id="UP001161390"/>
    </source>
</evidence>
<keyword evidence="12" id="KW-1185">Reference proteome</keyword>
<dbReference type="Proteomes" id="UP001161390">
    <property type="component" value="Unassembled WGS sequence"/>
</dbReference>
<dbReference type="Pfam" id="PF00198">
    <property type="entry name" value="2-oxoacid_dh"/>
    <property type="match status" value="1"/>
</dbReference>
<comment type="caution">
    <text evidence="11">The sequence shown here is derived from an EMBL/GenBank/DDBJ whole genome shotgun (WGS) entry which is preliminary data.</text>
</comment>
<dbReference type="Gene3D" id="4.10.320.10">
    <property type="entry name" value="E3-binding domain"/>
    <property type="match status" value="1"/>
</dbReference>
<dbReference type="EC" id="2.3.1.-" evidence="7"/>
<dbReference type="GO" id="GO:0016746">
    <property type="term" value="F:acyltransferase activity"/>
    <property type="evidence" value="ECO:0007669"/>
    <property type="project" value="UniProtKB-KW"/>
</dbReference>
<dbReference type="InterPro" id="IPR023213">
    <property type="entry name" value="CAT-like_dom_sf"/>
</dbReference>
<dbReference type="PROSITE" id="PS51826">
    <property type="entry name" value="PSBD"/>
    <property type="match status" value="1"/>
</dbReference>
<evidence type="ECO:0000256" key="8">
    <source>
        <dbReference type="SAM" id="MobiDB-lite"/>
    </source>
</evidence>
<keyword evidence="5 7" id="KW-0450">Lipoyl</keyword>
<dbReference type="Pfam" id="PF02817">
    <property type="entry name" value="E3_binding"/>
    <property type="match status" value="1"/>
</dbReference>
<evidence type="ECO:0000256" key="6">
    <source>
        <dbReference type="ARBA" id="ARBA00023315"/>
    </source>
</evidence>
<evidence type="ECO:0000259" key="9">
    <source>
        <dbReference type="PROSITE" id="PS50968"/>
    </source>
</evidence>
<dbReference type="InterPro" id="IPR000089">
    <property type="entry name" value="Biotin_lipoyl"/>
</dbReference>
<dbReference type="SUPFAM" id="SSF47005">
    <property type="entry name" value="Peripheral subunit-binding domain of 2-oxo acid dehydrogenase complex"/>
    <property type="match status" value="1"/>
</dbReference>
<dbReference type="InterPro" id="IPR004167">
    <property type="entry name" value="PSBD"/>
</dbReference>
<evidence type="ECO:0000256" key="4">
    <source>
        <dbReference type="ARBA" id="ARBA00022679"/>
    </source>
</evidence>
<reference evidence="11" key="1">
    <citation type="journal article" date="2014" name="Int. J. Syst. Evol. Microbiol.">
        <title>Complete genome of a new Firmicutes species belonging to the dominant human colonic microbiota ('Ruminococcus bicirculans') reveals two chromosomes and a selective capacity to utilize plant glucans.</title>
        <authorList>
            <consortium name="NISC Comparative Sequencing Program"/>
            <person name="Wegmann U."/>
            <person name="Louis P."/>
            <person name="Goesmann A."/>
            <person name="Henrissat B."/>
            <person name="Duncan S.H."/>
            <person name="Flint H.J."/>
        </authorList>
    </citation>
    <scope>NUCLEOTIDE SEQUENCE</scope>
    <source>
        <strain evidence="11">NBRC 108216</strain>
    </source>
</reference>
<feature type="domain" description="Peripheral subunit-binding (PSBD)" evidence="10">
    <location>
        <begin position="233"/>
        <end position="270"/>
    </location>
</feature>
<feature type="domain" description="Lipoyl-binding" evidence="9">
    <location>
        <begin position="110"/>
        <end position="185"/>
    </location>
</feature>
<sequence>MGTYRFKLPDIGEGVVEAEITAWHVAPGETVEEDQPLADAMTDKATIELTSPVDGVVRTVACEEGEMVAVGADLVVFDTDGEEAEAHPAASADSPSPEPAVKAASGGQGTYDFKLPDIGEGVVEAEITAWHVAVGDSVEEDDPLADAMTDKATIELTSPVSGTVTMVAGDEGDTISVGATLVSFAVEGIGNTEPEPEKPSPAPVAGTSRDVTDKPTKAPAIKAEDRPIVNRPLAAPAVRKRARDAGLDLSQARATGSQGQVTHADLDLLETALEPAPGETRIKVIGLRRKIAQSMAESKRTIAHFTYVDEIDVTDLEALRKRANAKFADAISAGERPKLTVLPFIIRALAMTLKDWPQFNARYHDDLGHISQFSDINLGIATQTDIGLVVPVIQQAQTLSIWDMAREIARLANGARDNQLKPSDFQGATTTLTSLGPLGGIVTTPVVNKPEVAIFGPNKIRPKLELRDGAVVERMVMNFSVSCDHRVIDGYDAASMIQELKARLQDPIEMFLA</sequence>
<evidence type="ECO:0000256" key="2">
    <source>
        <dbReference type="ARBA" id="ARBA00007317"/>
    </source>
</evidence>
<keyword evidence="6 7" id="KW-0012">Acyltransferase</keyword>
<dbReference type="PANTHER" id="PTHR43178:SF5">
    <property type="entry name" value="LIPOAMIDE ACYLTRANSFERASE COMPONENT OF BRANCHED-CHAIN ALPHA-KETO ACID DEHYDROGENASE COMPLEX, MITOCHONDRIAL"/>
    <property type="match status" value="1"/>
</dbReference>
<dbReference type="CDD" id="cd06849">
    <property type="entry name" value="lipoyl_domain"/>
    <property type="match status" value="2"/>
</dbReference>
<name>A0ABQ5UZG2_9PROT</name>